<proteinExistence type="inferred from homology"/>
<evidence type="ECO:0000256" key="2">
    <source>
        <dbReference type="ARBA" id="ARBA00022801"/>
    </source>
</evidence>
<dbReference type="GO" id="GO:0004553">
    <property type="term" value="F:hydrolase activity, hydrolyzing O-glycosyl compounds"/>
    <property type="evidence" value="ECO:0007669"/>
    <property type="project" value="TreeGrafter"/>
</dbReference>
<comment type="similarity">
    <text evidence="1">Belongs to the glycosyl hydrolase 39 family.</text>
</comment>
<dbReference type="Proteomes" id="UP000034739">
    <property type="component" value="Unassembled WGS sequence"/>
</dbReference>
<comment type="caution">
    <text evidence="6">The sequence shown here is derived from an EMBL/GenBank/DDBJ whole genome shotgun (WGS) entry which is preliminary data.</text>
</comment>
<sequence length="468" mass="51950">MTLLERNASPKVTSIITYIALIVFLPLLILATYQTVSLISRASGTPANIVVDTKATIGTVTTDFYHAYAQGGEEANDMLAPILPELKGLKPKLIRLDHIYDHYGDVVTRSGDGSLSFNFSQLDAAVDTILASGAKPQFALSFMPPAIAQGGSLINPPNNWDDWAQVVQRTIEHYSGKGEKNLTGIYYEVWNEPDLAQFGSWKYSGEKNYLTLYKYSSIGAKNAQNTNRFYLGGPSTTGLYKSWIIALINSGNRVDFLSWHSYLPDPKQFDRDQRNLISWLLPYPGYTLIPTLITEYGFTGAKDKRYGTMFAAAHTAAVIRQLIQSNPDYAFSFQPKDGPGQEDGSGWGFVTHETNGKKKKPRYHVFTFLDDMAGTRLNVTGEGTWVTSFATTRDNVIRVLLVNFDKSGSHTENVPVSFTNLTPGSYNYRERFLLGRDATLKETVSGNSLTKQVFMSAQSVAILELTKQ</sequence>
<reference evidence="6 7" key="1">
    <citation type="journal article" date="2015" name="Nature">
        <title>rRNA introns, odd ribosomes, and small enigmatic genomes across a large radiation of phyla.</title>
        <authorList>
            <person name="Brown C.T."/>
            <person name="Hug L.A."/>
            <person name="Thomas B.C."/>
            <person name="Sharon I."/>
            <person name="Castelle C.J."/>
            <person name="Singh A."/>
            <person name="Wilkins M.J."/>
            <person name="Williams K.H."/>
            <person name="Banfield J.F."/>
        </authorList>
    </citation>
    <scope>NUCLEOTIDE SEQUENCE [LARGE SCALE GENOMIC DNA]</scope>
</reference>
<dbReference type="PANTHER" id="PTHR12631:SF8">
    <property type="entry name" value="ALPHA-L-IDURONIDASE"/>
    <property type="match status" value="1"/>
</dbReference>
<evidence type="ECO:0000313" key="6">
    <source>
        <dbReference type="EMBL" id="KKU88778.1"/>
    </source>
</evidence>
<dbReference type="PANTHER" id="PTHR12631">
    <property type="entry name" value="ALPHA-L-IDURONIDASE"/>
    <property type="match status" value="1"/>
</dbReference>
<accession>A0A0G1WEM5</accession>
<organism evidence="6 7">
    <name type="scientific">Candidatus Gottesmanbacteria bacterium GW2011_GWA2_47_9</name>
    <dbReference type="NCBI Taxonomy" id="1618445"/>
    <lineage>
        <taxon>Bacteria</taxon>
        <taxon>Candidatus Gottesmaniibacteriota</taxon>
    </lineage>
</organism>
<dbReference type="Pfam" id="PF01229">
    <property type="entry name" value="Glyco_hydro_39"/>
    <property type="match status" value="1"/>
</dbReference>
<keyword evidence="2" id="KW-0378">Hydrolase</keyword>
<dbReference type="InterPro" id="IPR051923">
    <property type="entry name" value="Glycosyl_Hydrolase_39"/>
</dbReference>
<name>A0A0G1WEM5_9BACT</name>
<evidence type="ECO:0000313" key="7">
    <source>
        <dbReference type="Proteomes" id="UP000034739"/>
    </source>
</evidence>
<evidence type="ECO:0000256" key="1">
    <source>
        <dbReference type="ARBA" id="ARBA00008875"/>
    </source>
</evidence>
<protein>
    <submittedName>
        <fullName evidence="6">Xylan 1,4-beta-xylosidase</fullName>
    </submittedName>
</protein>
<keyword evidence="4" id="KW-1133">Transmembrane helix</keyword>
<feature type="transmembrane region" description="Helical" evidence="4">
    <location>
        <begin position="12"/>
        <end position="33"/>
    </location>
</feature>
<keyword evidence="4" id="KW-0472">Membrane</keyword>
<dbReference type="AlphaFoldDB" id="A0A0G1WEM5"/>
<dbReference type="InterPro" id="IPR017853">
    <property type="entry name" value="GH"/>
</dbReference>
<dbReference type="SUPFAM" id="SSF51445">
    <property type="entry name" value="(Trans)glycosidases"/>
    <property type="match status" value="1"/>
</dbReference>
<gene>
    <name evidence="6" type="ORF">UY16_C0002G0050</name>
</gene>
<evidence type="ECO:0000256" key="3">
    <source>
        <dbReference type="ARBA" id="ARBA00023295"/>
    </source>
</evidence>
<keyword evidence="3" id="KW-0326">Glycosidase</keyword>
<keyword evidence="4" id="KW-0812">Transmembrane</keyword>
<feature type="domain" description="Glycosyl hydrolases family 39 N-terminal catalytic" evidence="5">
    <location>
        <begin position="108"/>
        <end position="264"/>
    </location>
</feature>
<evidence type="ECO:0000259" key="5">
    <source>
        <dbReference type="Pfam" id="PF01229"/>
    </source>
</evidence>
<dbReference type="InterPro" id="IPR049166">
    <property type="entry name" value="GH39_cat"/>
</dbReference>
<dbReference type="EMBL" id="LCOY01000002">
    <property type="protein sequence ID" value="KKU88778.1"/>
    <property type="molecule type" value="Genomic_DNA"/>
</dbReference>
<dbReference type="Gene3D" id="3.20.20.80">
    <property type="entry name" value="Glycosidases"/>
    <property type="match status" value="1"/>
</dbReference>
<evidence type="ECO:0000256" key="4">
    <source>
        <dbReference type="SAM" id="Phobius"/>
    </source>
</evidence>